<dbReference type="Proteomes" id="UP000789706">
    <property type="component" value="Unassembled WGS sequence"/>
</dbReference>
<accession>A0A9N9BMT9</accession>
<organism evidence="1 2">
    <name type="scientific">Diversispora eburnea</name>
    <dbReference type="NCBI Taxonomy" id="1213867"/>
    <lineage>
        <taxon>Eukaryota</taxon>
        <taxon>Fungi</taxon>
        <taxon>Fungi incertae sedis</taxon>
        <taxon>Mucoromycota</taxon>
        <taxon>Glomeromycotina</taxon>
        <taxon>Glomeromycetes</taxon>
        <taxon>Diversisporales</taxon>
        <taxon>Diversisporaceae</taxon>
        <taxon>Diversispora</taxon>
    </lineage>
</organism>
<keyword evidence="2" id="KW-1185">Reference proteome</keyword>
<comment type="caution">
    <text evidence="1">The sequence shown here is derived from an EMBL/GenBank/DDBJ whole genome shotgun (WGS) entry which is preliminary data.</text>
</comment>
<dbReference type="AlphaFoldDB" id="A0A9N9BMT9"/>
<dbReference type="EMBL" id="CAJVPK010001081">
    <property type="protein sequence ID" value="CAG8569566.1"/>
    <property type="molecule type" value="Genomic_DNA"/>
</dbReference>
<sequence length="126" mass="14777">MISLKNKYMPQKYFTSVDHPVNCEQNLGVNLNFGQNMAGGPMYNYRKNKSIKTTTDDWHIERSESSTTGVQRLYRFTVQELYKDGENQRNLPSTDIHSGHCLEKFNMGFAELRKKFHRDLQILKLN</sequence>
<protein>
    <submittedName>
        <fullName evidence="1">9322_t:CDS:1</fullName>
    </submittedName>
</protein>
<evidence type="ECO:0000313" key="1">
    <source>
        <dbReference type="EMBL" id="CAG8569566.1"/>
    </source>
</evidence>
<proteinExistence type="predicted"/>
<evidence type="ECO:0000313" key="2">
    <source>
        <dbReference type="Proteomes" id="UP000789706"/>
    </source>
</evidence>
<gene>
    <name evidence="1" type="ORF">DEBURN_LOCUS8011</name>
</gene>
<name>A0A9N9BMT9_9GLOM</name>
<reference evidence="1" key="1">
    <citation type="submission" date="2021-06" db="EMBL/GenBank/DDBJ databases">
        <authorList>
            <person name="Kallberg Y."/>
            <person name="Tangrot J."/>
            <person name="Rosling A."/>
        </authorList>
    </citation>
    <scope>NUCLEOTIDE SEQUENCE</scope>
    <source>
        <strain evidence="1">AZ414A</strain>
    </source>
</reference>